<evidence type="ECO:0000256" key="1">
    <source>
        <dbReference type="SAM" id="MobiDB-lite"/>
    </source>
</evidence>
<gene>
    <name evidence="2" type="ORF">LCGC14_2205600</name>
</gene>
<dbReference type="EMBL" id="LAZR01029156">
    <property type="protein sequence ID" value="KKL60405.1"/>
    <property type="molecule type" value="Genomic_DNA"/>
</dbReference>
<reference evidence="2" key="1">
    <citation type="journal article" date="2015" name="Nature">
        <title>Complex archaea that bridge the gap between prokaryotes and eukaryotes.</title>
        <authorList>
            <person name="Spang A."/>
            <person name="Saw J.H."/>
            <person name="Jorgensen S.L."/>
            <person name="Zaremba-Niedzwiedzka K."/>
            <person name="Martijn J."/>
            <person name="Lind A.E."/>
            <person name="van Eijk R."/>
            <person name="Schleper C."/>
            <person name="Guy L."/>
            <person name="Ettema T.J."/>
        </authorList>
    </citation>
    <scope>NUCLEOTIDE SEQUENCE</scope>
</reference>
<dbReference type="AlphaFoldDB" id="A0A0F9FSR1"/>
<feature type="region of interest" description="Disordered" evidence="1">
    <location>
        <begin position="1"/>
        <end position="22"/>
    </location>
</feature>
<sequence>MQDTRDERGYLRDERGYLRHRR</sequence>
<comment type="caution">
    <text evidence="2">The sequence shown here is derived from an EMBL/GenBank/DDBJ whole genome shotgun (WGS) entry which is preliminary data.</text>
</comment>
<proteinExistence type="predicted"/>
<protein>
    <submittedName>
        <fullName evidence="2">Uncharacterized protein</fullName>
    </submittedName>
</protein>
<accession>A0A0F9FSR1</accession>
<feature type="non-terminal residue" evidence="2">
    <location>
        <position position="22"/>
    </location>
</feature>
<evidence type="ECO:0000313" key="2">
    <source>
        <dbReference type="EMBL" id="KKL60405.1"/>
    </source>
</evidence>
<name>A0A0F9FSR1_9ZZZZ</name>
<organism evidence="2">
    <name type="scientific">marine sediment metagenome</name>
    <dbReference type="NCBI Taxonomy" id="412755"/>
    <lineage>
        <taxon>unclassified sequences</taxon>
        <taxon>metagenomes</taxon>
        <taxon>ecological metagenomes</taxon>
    </lineage>
</organism>